<evidence type="ECO:0000256" key="1">
    <source>
        <dbReference type="ARBA" id="ARBA00022679"/>
    </source>
</evidence>
<keyword evidence="1" id="KW-0808">Transferase</keyword>
<protein>
    <submittedName>
        <fullName evidence="7">Putative mitochondrial protein</fullName>
    </submittedName>
</protein>
<dbReference type="InterPro" id="IPR043502">
    <property type="entry name" value="DNA/RNA_pol_sf"/>
</dbReference>
<organism evidence="7 8">
    <name type="scientific">Senna tora</name>
    <dbReference type="NCBI Taxonomy" id="362788"/>
    <lineage>
        <taxon>Eukaryota</taxon>
        <taxon>Viridiplantae</taxon>
        <taxon>Streptophyta</taxon>
        <taxon>Embryophyta</taxon>
        <taxon>Tracheophyta</taxon>
        <taxon>Spermatophyta</taxon>
        <taxon>Magnoliopsida</taxon>
        <taxon>eudicotyledons</taxon>
        <taxon>Gunneridae</taxon>
        <taxon>Pentapetalae</taxon>
        <taxon>rosids</taxon>
        <taxon>fabids</taxon>
        <taxon>Fabales</taxon>
        <taxon>Fabaceae</taxon>
        <taxon>Caesalpinioideae</taxon>
        <taxon>Cassia clade</taxon>
        <taxon>Senna</taxon>
    </lineage>
</organism>
<gene>
    <name evidence="7" type="ORF">G2W53_000670</name>
</gene>
<keyword evidence="3" id="KW-0540">Nuclease</keyword>
<dbReference type="GO" id="GO:0016779">
    <property type="term" value="F:nucleotidyltransferase activity"/>
    <property type="evidence" value="ECO:0007669"/>
    <property type="project" value="UniProtKB-KW"/>
</dbReference>
<dbReference type="FunFam" id="3.30.70.270:FF:000020">
    <property type="entry name" value="Transposon Tf2-6 polyprotein-like Protein"/>
    <property type="match status" value="1"/>
</dbReference>
<keyword evidence="4" id="KW-0255">Endonuclease</keyword>
<dbReference type="InterPro" id="IPR021109">
    <property type="entry name" value="Peptidase_aspartic_dom_sf"/>
</dbReference>
<dbReference type="SUPFAM" id="SSF50630">
    <property type="entry name" value="Acid proteases"/>
    <property type="match status" value="1"/>
</dbReference>
<proteinExistence type="predicted"/>
<dbReference type="OrthoDB" id="1424266at2759"/>
<keyword evidence="8" id="KW-1185">Reference proteome</keyword>
<name>A0A835CKT2_9FABA</name>
<dbReference type="PANTHER" id="PTHR37984">
    <property type="entry name" value="PROTEIN CBG26694"/>
    <property type="match status" value="1"/>
</dbReference>
<dbReference type="AlphaFoldDB" id="A0A835CKT2"/>
<keyword evidence="4" id="KW-0378">Hydrolase</keyword>
<evidence type="ECO:0000256" key="2">
    <source>
        <dbReference type="ARBA" id="ARBA00022695"/>
    </source>
</evidence>
<dbReference type="CDD" id="cd00303">
    <property type="entry name" value="retropepsin_like"/>
    <property type="match status" value="1"/>
</dbReference>
<evidence type="ECO:0000256" key="5">
    <source>
        <dbReference type="ARBA" id="ARBA00023268"/>
    </source>
</evidence>
<comment type="caution">
    <text evidence="7">The sequence shown here is derived from an EMBL/GenBank/DDBJ whole genome shotgun (WGS) entry which is preliminary data.</text>
</comment>
<evidence type="ECO:0000256" key="3">
    <source>
        <dbReference type="ARBA" id="ARBA00022722"/>
    </source>
</evidence>
<accession>A0A835CKT2</accession>
<feature type="domain" description="Reverse transcriptase/retrotransposon-derived protein RNase H-like" evidence="6">
    <location>
        <begin position="320"/>
        <end position="389"/>
    </location>
</feature>
<dbReference type="InterPro" id="IPR050951">
    <property type="entry name" value="Retrovirus_Pol_polyprotein"/>
</dbReference>
<evidence type="ECO:0000313" key="7">
    <source>
        <dbReference type="EMBL" id="KAF7843765.1"/>
    </source>
</evidence>
<dbReference type="SUPFAM" id="SSF56672">
    <property type="entry name" value="DNA/RNA polymerases"/>
    <property type="match status" value="1"/>
</dbReference>
<dbReference type="Gene3D" id="2.40.70.10">
    <property type="entry name" value="Acid Proteases"/>
    <property type="match status" value="1"/>
</dbReference>
<evidence type="ECO:0000256" key="4">
    <source>
        <dbReference type="ARBA" id="ARBA00022759"/>
    </source>
</evidence>
<keyword evidence="2" id="KW-0548">Nucleotidyltransferase</keyword>
<dbReference type="InterPro" id="IPR043128">
    <property type="entry name" value="Rev_trsase/Diguanyl_cyclase"/>
</dbReference>
<reference evidence="7" key="1">
    <citation type="submission" date="2020-09" db="EMBL/GenBank/DDBJ databases">
        <title>Genome-Enabled Discovery of Anthraquinone Biosynthesis in Senna tora.</title>
        <authorList>
            <person name="Kang S.-H."/>
            <person name="Pandey R.P."/>
            <person name="Lee C.-M."/>
            <person name="Sim J.-S."/>
            <person name="Jeong J.-T."/>
            <person name="Choi B.-S."/>
            <person name="Jung M."/>
            <person name="Ginzburg D."/>
            <person name="Zhao K."/>
            <person name="Won S.Y."/>
            <person name="Oh T.-J."/>
            <person name="Yu Y."/>
            <person name="Kim N.-H."/>
            <person name="Lee O.R."/>
            <person name="Lee T.-H."/>
            <person name="Bashyal P."/>
            <person name="Kim T.-S."/>
            <person name="Lee W.-H."/>
            <person name="Kawkins C."/>
            <person name="Kim C.-K."/>
            <person name="Kim J.S."/>
            <person name="Ahn B.O."/>
            <person name="Rhee S.Y."/>
            <person name="Sohng J.K."/>
        </authorList>
    </citation>
    <scope>NUCLEOTIDE SEQUENCE</scope>
    <source>
        <tissue evidence="7">Leaf</tissue>
    </source>
</reference>
<evidence type="ECO:0000259" key="6">
    <source>
        <dbReference type="Pfam" id="PF17919"/>
    </source>
</evidence>
<dbReference type="EMBL" id="JAAIUW010000001">
    <property type="protein sequence ID" value="KAF7843765.1"/>
    <property type="molecule type" value="Genomic_DNA"/>
</dbReference>
<dbReference type="InterPro" id="IPR041577">
    <property type="entry name" value="RT_RNaseH_2"/>
</dbReference>
<dbReference type="Proteomes" id="UP000634136">
    <property type="component" value="Unassembled WGS sequence"/>
</dbReference>
<sequence>MVIETANEEVNPEISLNALTGQRSLTTTKLTGKCANTWINILVDCGSTDNFIKDSMVQKLKLKPVTIPQFKVFVGSGDFLWCKSKCLAVTFSVQNHVICVDLFVIELKGVDMVLGGQWLKTLGPIAMDYDKLTIVFTLNGKQIHLQGEVTYCMDPISSKQLAHMQAAGSVACLFQLSTLVHGSDDHHSQMPSEIRMVLDSFMELFDEPKDLPPYREDDHRIHLVDGSTLVNVRPYRYPMYQKTEIEKLESIEYLGHIVSSKGLAADPHKLFAMVEWPVPTNLKQLRGFLGLTGYYRRFIKHYASVAQPLTSLLKKDSFKWSSSSQEAFDVLKRCMVSAPVLAMPDFSQQFVVETDASTIGIGAVLSQNRHPIAFFSKQLTNRLKGASAYRIQEESVTSVTLQQIHKEVVDGTASANFRVVEGSTVIDAVDMVLQDREIKP</sequence>
<dbReference type="Pfam" id="PF17919">
    <property type="entry name" value="RT_RNaseH_2"/>
    <property type="match status" value="1"/>
</dbReference>
<dbReference type="GO" id="GO:0004519">
    <property type="term" value="F:endonuclease activity"/>
    <property type="evidence" value="ECO:0007669"/>
    <property type="project" value="UniProtKB-KW"/>
</dbReference>
<dbReference type="PANTHER" id="PTHR37984:SF5">
    <property type="entry name" value="PROTEIN NYNRIN-LIKE"/>
    <property type="match status" value="1"/>
</dbReference>
<keyword evidence="5" id="KW-0511">Multifunctional enzyme</keyword>
<dbReference type="Pfam" id="PF08284">
    <property type="entry name" value="RVP_2"/>
    <property type="match status" value="1"/>
</dbReference>
<dbReference type="Gene3D" id="3.30.70.270">
    <property type="match status" value="1"/>
</dbReference>
<evidence type="ECO:0000313" key="8">
    <source>
        <dbReference type="Proteomes" id="UP000634136"/>
    </source>
</evidence>